<feature type="domain" description="AB hydrolase-1" evidence="1">
    <location>
        <begin position="42"/>
        <end position="242"/>
    </location>
</feature>
<dbReference type="InterPro" id="IPR000073">
    <property type="entry name" value="AB_hydrolase_1"/>
</dbReference>
<proteinExistence type="predicted"/>
<dbReference type="Proteomes" id="UP000887023">
    <property type="component" value="Chromosome"/>
</dbReference>
<evidence type="ECO:0000259" key="1">
    <source>
        <dbReference type="Pfam" id="PF12697"/>
    </source>
</evidence>
<protein>
    <submittedName>
        <fullName evidence="2">Lysophospholipase</fullName>
    </submittedName>
</protein>
<dbReference type="Gene3D" id="3.40.50.1820">
    <property type="entry name" value="alpha/beta hydrolase"/>
    <property type="match status" value="1"/>
</dbReference>
<name>A0ABX8SEI2_9ACTN</name>
<dbReference type="RefSeq" id="WP_066467925.1">
    <property type="nucleotide sequence ID" value="NZ_CBCRUZ010000001.1"/>
</dbReference>
<keyword evidence="3" id="KW-1185">Reference proteome</keyword>
<gene>
    <name evidence="2" type="ORF">KV203_08495</name>
</gene>
<evidence type="ECO:0000313" key="3">
    <source>
        <dbReference type="Proteomes" id="UP000887023"/>
    </source>
</evidence>
<accession>A0ABX8SEI2</accession>
<dbReference type="Pfam" id="PF12697">
    <property type="entry name" value="Abhydrolase_6"/>
    <property type="match status" value="1"/>
</dbReference>
<reference evidence="2" key="1">
    <citation type="submission" date="2021-07" db="EMBL/GenBank/DDBJ databases">
        <title>Candidatus Kaistella beijingensis sp. nov. isolated from a municipal wastewater treatment plant is involved in sludge foaming.</title>
        <authorList>
            <person name="Song Y."/>
            <person name="Liu S.-J."/>
        </authorList>
    </citation>
    <scope>NUCLEOTIDE SEQUENCE</scope>
    <source>
        <strain evidence="2">DSM 43998</strain>
    </source>
</reference>
<dbReference type="EMBL" id="CP079105">
    <property type="protein sequence ID" value="QXQ15332.1"/>
    <property type="molecule type" value="Genomic_DNA"/>
</dbReference>
<organism evidence="2 3">
    <name type="scientific">Skermania pinensis</name>
    <dbReference type="NCBI Taxonomy" id="39122"/>
    <lineage>
        <taxon>Bacteria</taxon>
        <taxon>Bacillati</taxon>
        <taxon>Actinomycetota</taxon>
        <taxon>Actinomycetes</taxon>
        <taxon>Mycobacteriales</taxon>
        <taxon>Gordoniaceae</taxon>
        <taxon>Skermania</taxon>
    </lineage>
</organism>
<dbReference type="InterPro" id="IPR029058">
    <property type="entry name" value="AB_hydrolase_fold"/>
</dbReference>
<evidence type="ECO:0000313" key="2">
    <source>
        <dbReference type="EMBL" id="QXQ15332.1"/>
    </source>
</evidence>
<sequence length="304" mass="32240">MTLTRSELPDTGVPEPESVVVDVAGIPVSALLAESPDPRAVLVALHGGATTGAYFDYPGHPELSLVRLARRLGFTVLAPDRPGYGASAPFTDRLATPAARVDLMFGAVQALLAGLPRGAGLFLLSHSAGSELTLRMATDVRYRDLIGLELAGTGREYHPDAMELLRSVSPDNPRPPGVGDLIWNPIHLYPPDVLRGGAIAVPGPRIEATGVVDWPNKDFPELAARVRIPVRFTVGDHERVWRSDPAGLAEVGALFTAAPRVVLNRQFGTAHNTSVGYTAAAYHLGVLSFVEECIVTAETAPPEG</sequence>
<dbReference type="SUPFAM" id="SSF53474">
    <property type="entry name" value="alpha/beta-Hydrolases"/>
    <property type="match status" value="1"/>
</dbReference>